<keyword evidence="3" id="KW-1185">Reference proteome</keyword>
<organism evidence="2 3">
    <name type="scientific">Rhodococcus chondri</name>
    <dbReference type="NCBI Taxonomy" id="3065941"/>
    <lineage>
        <taxon>Bacteria</taxon>
        <taxon>Bacillati</taxon>
        <taxon>Actinomycetota</taxon>
        <taxon>Actinomycetes</taxon>
        <taxon>Mycobacteriales</taxon>
        <taxon>Nocardiaceae</taxon>
        <taxon>Rhodococcus</taxon>
    </lineage>
</organism>
<proteinExistence type="predicted"/>
<dbReference type="EMBL" id="JAUZMZ010000138">
    <property type="protein sequence ID" value="MEE2034336.1"/>
    <property type="molecule type" value="Genomic_DNA"/>
</dbReference>
<keyword evidence="1" id="KW-0732">Signal</keyword>
<evidence type="ECO:0000256" key="1">
    <source>
        <dbReference type="SAM" id="SignalP"/>
    </source>
</evidence>
<comment type="caution">
    <text evidence="2">The sequence shown here is derived from an EMBL/GenBank/DDBJ whole genome shotgun (WGS) entry which is preliminary data.</text>
</comment>
<dbReference type="RefSeq" id="WP_330153710.1">
    <property type="nucleotide sequence ID" value="NZ_JAUZMZ010000138.1"/>
</dbReference>
<reference evidence="2 3" key="1">
    <citation type="submission" date="2023-08" db="EMBL/GenBank/DDBJ databases">
        <authorList>
            <person name="Girao M."/>
            <person name="Carvalho M.F."/>
        </authorList>
    </citation>
    <scope>NUCLEOTIDE SEQUENCE [LARGE SCALE GENOMIC DNA]</scope>
    <source>
        <strain evidence="2 3">CC-R104</strain>
    </source>
</reference>
<dbReference type="Proteomes" id="UP001331936">
    <property type="component" value="Unassembled WGS sequence"/>
</dbReference>
<dbReference type="InterPro" id="IPR036444">
    <property type="entry name" value="PLipase_A2_dom_sf"/>
</dbReference>
<feature type="chain" id="PRO_5045765822" description="Phospholipase A2" evidence="1">
    <location>
        <begin position="27"/>
        <end position="208"/>
    </location>
</feature>
<evidence type="ECO:0000313" key="2">
    <source>
        <dbReference type="EMBL" id="MEE2034336.1"/>
    </source>
</evidence>
<sequence>MTFRSATTRAAVTVVLGAGAALCVSAAAPGTVPVAPAVANEAAAATVTALVQDDTATAAALFPDDFATVMDYAPVAEPGFTADEVLADPDGDCSSPVPLPEIFEPACRVHDLGYDLLRYARDTGGELEPQARRDLDAQLARNLRASCRTSSAATVPACDTVAFVASAVVRINSWRQGYRLPVSESPVPYLATAAALAASAAASRGRIR</sequence>
<gene>
    <name evidence="2" type="ORF">Q8814_19820</name>
</gene>
<dbReference type="Gene3D" id="1.20.90.10">
    <property type="entry name" value="Phospholipase A2 domain"/>
    <property type="match status" value="1"/>
</dbReference>
<name>A0ABU7JWE3_9NOCA</name>
<dbReference type="SUPFAM" id="SSF48619">
    <property type="entry name" value="Phospholipase A2, PLA2"/>
    <property type="match status" value="1"/>
</dbReference>
<evidence type="ECO:0000313" key="3">
    <source>
        <dbReference type="Proteomes" id="UP001331936"/>
    </source>
</evidence>
<accession>A0ABU7JWE3</accession>
<evidence type="ECO:0008006" key="4">
    <source>
        <dbReference type="Google" id="ProtNLM"/>
    </source>
</evidence>
<feature type="signal peptide" evidence="1">
    <location>
        <begin position="1"/>
        <end position="26"/>
    </location>
</feature>
<protein>
    <recommendedName>
        <fullName evidence="4">Phospholipase A2</fullName>
    </recommendedName>
</protein>